<feature type="binding site" evidence="8">
    <location>
        <position position="105"/>
    </location>
    <ligand>
        <name>Mg(2+)</name>
        <dbReference type="ChEBI" id="CHEBI:18420"/>
        <note>catalytic</note>
    </ligand>
</feature>
<dbReference type="InterPro" id="IPR023405">
    <property type="entry name" value="Topo_IA_core_domain"/>
</dbReference>
<dbReference type="InterPro" id="IPR013824">
    <property type="entry name" value="Topo_IA_cen_sub1"/>
</dbReference>
<dbReference type="Proteomes" id="UP000183995">
    <property type="component" value="Unassembled WGS sequence"/>
</dbReference>
<feature type="binding site" evidence="8">
    <location>
        <position position="9"/>
    </location>
    <ligand>
        <name>Mg(2+)</name>
        <dbReference type="ChEBI" id="CHEBI:18420"/>
        <note>catalytic</note>
    </ligand>
</feature>
<dbReference type="GO" id="GO:0003917">
    <property type="term" value="F:DNA topoisomerase type I (single strand cut, ATP-independent) activity"/>
    <property type="evidence" value="ECO:0007669"/>
    <property type="project" value="UniProtKB-UniRule"/>
</dbReference>
<dbReference type="PROSITE" id="PS52039">
    <property type="entry name" value="TOPO_IA_2"/>
    <property type="match status" value="1"/>
</dbReference>
<dbReference type="InterPro" id="IPR006171">
    <property type="entry name" value="TOPRIM_dom"/>
</dbReference>
<dbReference type="PANTHER" id="PTHR11390:SF21">
    <property type="entry name" value="DNA TOPOISOMERASE 3-ALPHA"/>
    <property type="match status" value="1"/>
</dbReference>
<dbReference type="InterPro" id="IPR034144">
    <property type="entry name" value="TOPRIM_TopoIII"/>
</dbReference>
<dbReference type="OrthoDB" id="9803554at2"/>
<dbReference type="SMART" id="SM00436">
    <property type="entry name" value="TOP1Bc"/>
    <property type="match status" value="1"/>
</dbReference>
<dbReference type="InterPro" id="IPR003602">
    <property type="entry name" value="Topo_IA_DNA-bd_dom"/>
</dbReference>
<evidence type="ECO:0000313" key="12">
    <source>
        <dbReference type="Proteomes" id="UP000183995"/>
    </source>
</evidence>
<dbReference type="CDD" id="cd03362">
    <property type="entry name" value="TOPRIM_TopoIA_TopoIII"/>
    <property type="match status" value="1"/>
</dbReference>
<comment type="function">
    <text evidence="8">Releases the supercoiling and torsional tension of DNA, which is introduced during the DNA replication and transcription, by transiently cleaving and rejoining one strand of the DNA duplex. Introduces a single-strand break via transesterification at a target site in duplex DNA. The scissile phosphodiester is attacked by the catalytic tyrosine of the enzyme, resulting in the formation of a DNA-(5'-phosphotyrosyl)-enzyme intermediate and the expulsion of a 3'-OH DNA strand. The free DNA strand then undergoes passage around the unbroken strand, thus removing DNA supercoils. Finally, in the religation step, the DNA 3'-OH attacks the covalent intermediate to expel the active-site tyrosine and restore the DNA phosphodiester backbone.</text>
</comment>
<evidence type="ECO:0000259" key="10">
    <source>
        <dbReference type="PROSITE" id="PS52039"/>
    </source>
</evidence>
<evidence type="ECO:0000256" key="4">
    <source>
        <dbReference type="ARBA" id="ARBA00022842"/>
    </source>
</evidence>
<dbReference type="PROSITE" id="PS50880">
    <property type="entry name" value="TOPRIM"/>
    <property type="match status" value="1"/>
</dbReference>
<feature type="domain" description="Toprim" evidence="9">
    <location>
        <begin position="3"/>
        <end position="136"/>
    </location>
</feature>
<dbReference type="HAMAP" id="MF_00953">
    <property type="entry name" value="Topoisom_3_prok"/>
    <property type="match status" value="1"/>
</dbReference>
<dbReference type="InterPro" id="IPR023406">
    <property type="entry name" value="Topo_IA_AS"/>
</dbReference>
<dbReference type="SUPFAM" id="SSF56712">
    <property type="entry name" value="Prokaryotic type I DNA topoisomerase"/>
    <property type="match status" value="1"/>
</dbReference>
<evidence type="ECO:0000256" key="5">
    <source>
        <dbReference type="ARBA" id="ARBA00023029"/>
    </source>
</evidence>
<dbReference type="GO" id="GO:0000287">
    <property type="term" value="F:magnesium ion binding"/>
    <property type="evidence" value="ECO:0007669"/>
    <property type="project" value="UniProtKB-UniRule"/>
</dbReference>
<proteinExistence type="inferred from homology"/>
<comment type="similarity">
    <text evidence="2 8">Belongs to the type IA topoisomerase family.</text>
</comment>
<dbReference type="Pfam" id="PF01131">
    <property type="entry name" value="Topoisom_bac"/>
    <property type="match status" value="1"/>
</dbReference>
<protein>
    <recommendedName>
        <fullName evidence="8">DNA topoisomerase 3</fullName>
        <ecNumber evidence="8">5.6.2.1</ecNumber>
    </recommendedName>
    <alternativeName>
        <fullName evidence="8">DNA topoisomerase III</fullName>
    </alternativeName>
</protein>
<sequence length="724" mass="81235">MAKTLVLTEKPSVGRDIARVLGCNQKGDGCLLGDRYIVTWALGHLVTLADPEAYNEKYKSWNMDDLPMLPDKMKLVVMNETARQFKAVQALMKRGDIAELVIATDSGREGELVARWIMQKAGWNKPAKRLWISSQTDRAIKEGFSTLRPAAEYDNLYKSAQARAEADWLVGLNVTRALTCKFNASLSAGRVQTPTLALLVEREQEIKNFEPRDYWTVQLAAGGFTATWRDAKGQSMIFDRAKAEAIVAAVSGGEGVLSAVTREYKHQAPPAAYDLTELQRDANKKYAYTAKQTLSYMQSLYETHKALTYPRTDSRYITDDVAATLLERLKSVAIGDYKELAQELIRKRPLSTRYIVNNAKVTDHHAIIPTDEQIDLFRLSPEERNIFDLVVRRFIAVLSPAFEYEETKIKLTAGKQDFYAKGKIVKTAGWKAAYGNLLASDDEDGEEERDQSLPPVRQGDRVKITAAKLIAGKTKPPARYNEATLLTAMENPARHMENKELREVLETTSGLGTPATRAEIIEKLFSSFYAERRGKEIVPTSKGIQLVGIVPGELRSAELTAKWEQRLSLISKGKARDQDFIADMRGYAAKLVTTVKASDLKFVHDNVTREKCPDCGKFLLDVKGKKGKMLVCPDRECGYRKSVVIETNARCPNCHKKLEMRGEGENRMFTCICGHREKLSDFEKRKAAAGANKAEVRKFMNNQQDIEPANSALAEQLAKWKENQ</sequence>
<reference evidence="11 12" key="1">
    <citation type="submission" date="2016-11" db="EMBL/GenBank/DDBJ databases">
        <authorList>
            <person name="Jaros S."/>
            <person name="Januszkiewicz K."/>
            <person name="Wedrychowicz H."/>
        </authorList>
    </citation>
    <scope>NUCLEOTIDE SEQUENCE [LARGE SCALE GENOMIC DNA]</scope>
    <source>
        <strain evidence="11 12">DSM 10068</strain>
    </source>
</reference>
<evidence type="ECO:0000256" key="6">
    <source>
        <dbReference type="ARBA" id="ARBA00023125"/>
    </source>
</evidence>
<dbReference type="InterPro" id="IPR013825">
    <property type="entry name" value="Topo_IA_cen_sub2"/>
</dbReference>
<evidence type="ECO:0000313" key="11">
    <source>
        <dbReference type="EMBL" id="SHH56365.1"/>
    </source>
</evidence>
<dbReference type="AlphaFoldDB" id="A0A1M5TZV8"/>
<dbReference type="InterPro" id="IPR000380">
    <property type="entry name" value="Topo_IA"/>
</dbReference>
<keyword evidence="3 8" id="KW-0479">Metal-binding</keyword>
<dbReference type="EC" id="5.6.2.1" evidence="8"/>
<dbReference type="NCBIfam" id="TIGR01056">
    <property type="entry name" value="topB"/>
    <property type="match status" value="1"/>
</dbReference>
<name>A0A1M5TZV8_9FIRM</name>
<organism evidence="11 12">
    <name type="scientific">Sporobacter termitidis DSM 10068</name>
    <dbReference type="NCBI Taxonomy" id="1123282"/>
    <lineage>
        <taxon>Bacteria</taxon>
        <taxon>Bacillati</taxon>
        <taxon>Bacillota</taxon>
        <taxon>Clostridia</taxon>
        <taxon>Eubacteriales</taxon>
        <taxon>Oscillospiraceae</taxon>
        <taxon>Sporobacter</taxon>
    </lineage>
</organism>
<feature type="site" description="Interaction with DNA" evidence="8">
    <location>
        <position position="176"/>
    </location>
</feature>
<comment type="cofactor">
    <cofactor evidence="8">
        <name>Mg(2+)</name>
        <dbReference type="ChEBI" id="CHEBI:18420"/>
    </cofactor>
</comment>
<evidence type="ECO:0000256" key="3">
    <source>
        <dbReference type="ARBA" id="ARBA00022723"/>
    </source>
</evidence>
<feature type="domain" description="Topo IA-type catalytic" evidence="10">
    <location>
        <begin position="153"/>
        <end position="592"/>
    </location>
</feature>
<dbReference type="InterPro" id="IPR013497">
    <property type="entry name" value="Topo_IA_cen"/>
</dbReference>
<evidence type="ECO:0000256" key="1">
    <source>
        <dbReference type="ARBA" id="ARBA00000213"/>
    </source>
</evidence>
<dbReference type="Pfam" id="PF01751">
    <property type="entry name" value="Toprim"/>
    <property type="match status" value="1"/>
</dbReference>
<gene>
    <name evidence="8" type="primary">topB</name>
    <name evidence="11" type="ORF">SAMN02745823_00302</name>
</gene>
<dbReference type="Gene3D" id="3.40.50.140">
    <property type="match status" value="1"/>
</dbReference>
<dbReference type="GO" id="GO:0043597">
    <property type="term" value="C:cytoplasmic replication fork"/>
    <property type="evidence" value="ECO:0007669"/>
    <property type="project" value="TreeGrafter"/>
</dbReference>
<keyword evidence="4 8" id="KW-0460">Magnesium</keyword>
<dbReference type="SMART" id="SM00437">
    <property type="entry name" value="TOP1Ac"/>
    <property type="match status" value="1"/>
</dbReference>
<dbReference type="InterPro" id="IPR013826">
    <property type="entry name" value="Topo_IA_cen_sub3"/>
</dbReference>
<feature type="site" description="Interaction with DNA" evidence="8">
    <location>
        <position position="61"/>
    </location>
</feature>
<feature type="site" description="Interaction with DNA" evidence="8">
    <location>
        <position position="168"/>
    </location>
</feature>
<keyword evidence="7 8" id="KW-0413">Isomerase</keyword>
<dbReference type="InterPro" id="IPR005738">
    <property type="entry name" value="TopoIII"/>
</dbReference>
<dbReference type="SMART" id="SM00493">
    <property type="entry name" value="TOPRIM"/>
    <property type="match status" value="1"/>
</dbReference>
<keyword evidence="12" id="KW-1185">Reference proteome</keyword>
<keyword evidence="6 8" id="KW-0238">DNA-binding</keyword>
<comment type="catalytic activity">
    <reaction evidence="1 8">
        <text>ATP-independent breakage of single-stranded DNA, followed by passage and rejoining.</text>
        <dbReference type="EC" id="5.6.2.1"/>
    </reaction>
</comment>
<dbReference type="STRING" id="1123282.SAMN02745823_00302"/>
<dbReference type="PANTHER" id="PTHR11390">
    <property type="entry name" value="PROKARYOTIC DNA TOPOISOMERASE"/>
    <property type="match status" value="1"/>
</dbReference>
<dbReference type="GO" id="GO:0003677">
    <property type="term" value="F:DNA binding"/>
    <property type="evidence" value="ECO:0007669"/>
    <property type="project" value="UniProtKB-KW"/>
</dbReference>
<dbReference type="EMBL" id="FQXV01000001">
    <property type="protein sequence ID" value="SHH56365.1"/>
    <property type="molecule type" value="Genomic_DNA"/>
</dbReference>
<feature type="site" description="Interaction with DNA" evidence="8">
    <location>
        <position position="311"/>
    </location>
</feature>
<dbReference type="GO" id="GO:0006281">
    <property type="term" value="P:DNA repair"/>
    <property type="evidence" value="ECO:0007669"/>
    <property type="project" value="TreeGrafter"/>
</dbReference>
<keyword evidence="5 8" id="KW-0799">Topoisomerase</keyword>
<feature type="region of interest" description="Interaction with DNA" evidence="8">
    <location>
        <begin position="187"/>
        <end position="192"/>
    </location>
</feature>
<dbReference type="Gene3D" id="2.70.20.10">
    <property type="entry name" value="Topoisomerase I, domain 3"/>
    <property type="match status" value="1"/>
</dbReference>
<dbReference type="InterPro" id="IPR003601">
    <property type="entry name" value="Topo_IA_2"/>
</dbReference>
<evidence type="ECO:0000259" key="9">
    <source>
        <dbReference type="PROSITE" id="PS50880"/>
    </source>
</evidence>
<dbReference type="CDD" id="cd00186">
    <property type="entry name" value="TOP1Ac"/>
    <property type="match status" value="1"/>
</dbReference>
<feature type="active site" description="O-(5'-phospho-DNA)-tyrosine intermediate" evidence="8">
    <location>
        <position position="309"/>
    </location>
</feature>
<dbReference type="PRINTS" id="PR00417">
    <property type="entry name" value="PRTPISMRASEI"/>
</dbReference>
<accession>A0A1M5TZV8</accession>
<dbReference type="NCBIfam" id="NF005829">
    <property type="entry name" value="PRK07726.1"/>
    <property type="match status" value="1"/>
</dbReference>
<dbReference type="Gene3D" id="1.10.460.10">
    <property type="entry name" value="Topoisomerase I, domain 2"/>
    <property type="match status" value="1"/>
</dbReference>
<evidence type="ECO:0000256" key="8">
    <source>
        <dbReference type="HAMAP-Rule" id="MF_00953"/>
    </source>
</evidence>
<comment type="caution">
    <text evidence="8">Lacks conserved residue(s) required for the propagation of feature annotation.</text>
</comment>
<dbReference type="RefSeq" id="WP_073075864.1">
    <property type="nucleotide sequence ID" value="NZ_FQXV01000001.1"/>
</dbReference>
<evidence type="ECO:0000256" key="2">
    <source>
        <dbReference type="ARBA" id="ARBA00009446"/>
    </source>
</evidence>
<evidence type="ECO:0000256" key="7">
    <source>
        <dbReference type="ARBA" id="ARBA00023235"/>
    </source>
</evidence>
<dbReference type="PROSITE" id="PS00396">
    <property type="entry name" value="TOPO_IA_1"/>
    <property type="match status" value="1"/>
</dbReference>
<dbReference type="GO" id="GO:0006310">
    <property type="term" value="P:DNA recombination"/>
    <property type="evidence" value="ECO:0007669"/>
    <property type="project" value="TreeGrafter"/>
</dbReference>
<dbReference type="Gene3D" id="1.10.290.10">
    <property type="entry name" value="Topoisomerase I, domain 4"/>
    <property type="match status" value="1"/>
</dbReference>
<dbReference type="GO" id="GO:0006265">
    <property type="term" value="P:DNA topological change"/>
    <property type="evidence" value="ECO:0007669"/>
    <property type="project" value="UniProtKB-UniRule"/>
</dbReference>